<dbReference type="Proteomes" id="UP000800092">
    <property type="component" value="Unassembled WGS sequence"/>
</dbReference>
<gene>
    <name evidence="2" type="ORF">EV356DRAFT_534404</name>
</gene>
<dbReference type="EMBL" id="ML991813">
    <property type="protein sequence ID" value="KAF2232680.1"/>
    <property type="molecule type" value="Genomic_DNA"/>
</dbReference>
<dbReference type="OrthoDB" id="539634at2759"/>
<accession>A0A6A6H4N6</accession>
<name>A0A6A6H4N6_VIRVR</name>
<feature type="region of interest" description="Disordered" evidence="1">
    <location>
        <begin position="1"/>
        <end position="45"/>
    </location>
</feature>
<evidence type="ECO:0000313" key="2">
    <source>
        <dbReference type="EMBL" id="KAF2232680.1"/>
    </source>
</evidence>
<protein>
    <submittedName>
        <fullName evidence="2">Uncharacterized protein</fullName>
    </submittedName>
</protein>
<reference evidence="2" key="1">
    <citation type="journal article" date="2020" name="Stud. Mycol.">
        <title>101 Dothideomycetes genomes: a test case for predicting lifestyles and emergence of pathogens.</title>
        <authorList>
            <person name="Haridas S."/>
            <person name="Albert R."/>
            <person name="Binder M."/>
            <person name="Bloem J."/>
            <person name="Labutti K."/>
            <person name="Salamov A."/>
            <person name="Andreopoulos B."/>
            <person name="Baker S."/>
            <person name="Barry K."/>
            <person name="Bills G."/>
            <person name="Bluhm B."/>
            <person name="Cannon C."/>
            <person name="Castanera R."/>
            <person name="Culley D."/>
            <person name="Daum C."/>
            <person name="Ezra D."/>
            <person name="Gonzalez J."/>
            <person name="Henrissat B."/>
            <person name="Kuo A."/>
            <person name="Liang C."/>
            <person name="Lipzen A."/>
            <person name="Lutzoni F."/>
            <person name="Magnuson J."/>
            <person name="Mondo S."/>
            <person name="Nolan M."/>
            <person name="Ohm R."/>
            <person name="Pangilinan J."/>
            <person name="Park H.-J."/>
            <person name="Ramirez L."/>
            <person name="Alfaro M."/>
            <person name="Sun H."/>
            <person name="Tritt A."/>
            <person name="Yoshinaga Y."/>
            <person name="Zwiers L.-H."/>
            <person name="Turgeon B."/>
            <person name="Goodwin S."/>
            <person name="Spatafora J."/>
            <person name="Crous P."/>
            <person name="Grigoriev I."/>
        </authorList>
    </citation>
    <scope>NUCLEOTIDE SEQUENCE</scope>
    <source>
        <strain evidence="2">Tuck. ex Michener</strain>
    </source>
</reference>
<sequence>MALEPTSLNENARQAPNSPLNTKLQQSPTTRPEHPPGHSTRQPPLSQIESEILATITSPQYPPETIKKAKSQLDALIAHHSTRASLYLLRANTTHLFLAPSNSKPSHEGPPLSSHQQQHLTGSILSDLAEAIALATPRTTNEPIGPEEARILAAAHTQRGQLLCTAAESGDLSALRGSVSLGVPAAEGEVGKGALEELGRRDLFWGARYAGKAGRRTRERGG</sequence>
<feature type="compositionally biased region" description="Polar residues" evidence="1">
    <location>
        <begin position="1"/>
        <end position="30"/>
    </location>
</feature>
<evidence type="ECO:0000256" key="1">
    <source>
        <dbReference type="SAM" id="MobiDB-lite"/>
    </source>
</evidence>
<feature type="region of interest" description="Disordered" evidence="1">
    <location>
        <begin position="99"/>
        <end position="119"/>
    </location>
</feature>
<organism evidence="2 3">
    <name type="scientific">Viridothelium virens</name>
    <name type="common">Speckled blister lichen</name>
    <name type="synonym">Trypethelium virens</name>
    <dbReference type="NCBI Taxonomy" id="1048519"/>
    <lineage>
        <taxon>Eukaryota</taxon>
        <taxon>Fungi</taxon>
        <taxon>Dikarya</taxon>
        <taxon>Ascomycota</taxon>
        <taxon>Pezizomycotina</taxon>
        <taxon>Dothideomycetes</taxon>
        <taxon>Dothideomycetes incertae sedis</taxon>
        <taxon>Trypetheliales</taxon>
        <taxon>Trypetheliaceae</taxon>
        <taxon>Viridothelium</taxon>
    </lineage>
</organism>
<evidence type="ECO:0000313" key="3">
    <source>
        <dbReference type="Proteomes" id="UP000800092"/>
    </source>
</evidence>
<keyword evidence="3" id="KW-1185">Reference proteome</keyword>
<proteinExistence type="predicted"/>
<dbReference type="AlphaFoldDB" id="A0A6A6H4N6"/>